<dbReference type="Gene3D" id="3.40.50.300">
    <property type="entry name" value="P-loop containing nucleotide triphosphate hydrolases"/>
    <property type="match status" value="1"/>
</dbReference>
<feature type="modified residue" description="4-aspartylphosphate" evidence="6">
    <location>
        <position position="53"/>
    </location>
</feature>
<reference evidence="9" key="1">
    <citation type="submission" date="2023-01" db="EMBL/GenBank/DDBJ databases">
        <title>Complete genome sequence of Planctobacterium marinum strain Dej080120_11.</title>
        <authorList>
            <person name="Ueki S."/>
            <person name="Maruyama F."/>
        </authorList>
    </citation>
    <scope>NUCLEOTIDE SEQUENCE</scope>
    <source>
        <strain evidence="9">Dej080120_11</strain>
    </source>
</reference>
<dbReference type="Gene3D" id="3.40.50.2300">
    <property type="match status" value="1"/>
</dbReference>
<dbReference type="GO" id="GO:0043565">
    <property type="term" value="F:sequence-specific DNA binding"/>
    <property type="evidence" value="ECO:0007669"/>
    <property type="project" value="InterPro"/>
</dbReference>
<dbReference type="PANTHER" id="PTHR32071:SF86">
    <property type="entry name" value="TWO COMPONENT SIGNAL TRANSDUCTION SYSTEM SIGMA54-DEPENDENT RESPONSE REGULATOR FIS FAMILY"/>
    <property type="match status" value="1"/>
</dbReference>
<name>A0AA48HN01_9ALTE</name>
<keyword evidence="1" id="KW-0547">Nucleotide-binding</keyword>
<dbReference type="InterPro" id="IPR011006">
    <property type="entry name" value="CheY-like_superfamily"/>
</dbReference>
<dbReference type="PANTHER" id="PTHR32071">
    <property type="entry name" value="TRANSCRIPTIONAL REGULATORY PROTEIN"/>
    <property type="match status" value="1"/>
</dbReference>
<dbReference type="InterPro" id="IPR001789">
    <property type="entry name" value="Sig_transdc_resp-reg_receiver"/>
</dbReference>
<dbReference type="SUPFAM" id="SSF52540">
    <property type="entry name" value="P-loop containing nucleoside triphosphate hydrolases"/>
    <property type="match status" value="1"/>
</dbReference>
<keyword evidence="3" id="KW-0805">Transcription regulation</keyword>
<evidence type="ECO:0000256" key="5">
    <source>
        <dbReference type="ARBA" id="ARBA00023163"/>
    </source>
</evidence>
<dbReference type="AlphaFoldDB" id="A0AA48HN01"/>
<dbReference type="Pfam" id="PF25601">
    <property type="entry name" value="AAA_lid_14"/>
    <property type="match status" value="1"/>
</dbReference>
<evidence type="ECO:0000313" key="10">
    <source>
        <dbReference type="Proteomes" id="UP001333710"/>
    </source>
</evidence>
<evidence type="ECO:0000256" key="3">
    <source>
        <dbReference type="ARBA" id="ARBA00023015"/>
    </source>
</evidence>
<keyword evidence="10" id="KW-1185">Reference proteome</keyword>
<dbReference type="InterPro" id="IPR002197">
    <property type="entry name" value="HTH_Fis"/>
</dbReference>
<organism evidence="9 10">
    <name type="scientific">Planctobacterium marinum</name>
    <dbReference type="NCBI Taxonomy" id="1631968"/>
    <lineage>
        <taxon>Bacteria</taxon>
        <taxon>Pseudomonadati</taxon>
        <taxon>Pseudomonadota</taxon>
        <taxon>Gammaproteobacteria</taxon>
        <taxon>Alteromonadales</taxon>
        <taxon>Alteromonadaceae</taxon>
        <taxon>Planctobacterium</taxon>
    </lineage>
</organism>
<evidence type="ECO:0000256" key="6">
    <source>
        <dbReference type="PROSITE-ProRule" id="PRU00169"/>
    </source>
</evidence>
<dbReference type="InterPro" id="IPR025944">
    <property type="entry name" value="Sigma_54_int_dom_CS"/>
</dbReference>
<evidence type="ECO:0000256" key="4">
    <source>
        <dbReference type="ARBA" id="ARBA00023125"/>
    </source>
</evidence>
<dbReference type="PROSITE" id="PS50110">
    <property type="entry name" value="RESPONSE_REGULATORY"/>
    <property type="match status" value="1"/>
</dbReference>
<accession>A0AA48HN01</accession>
<dbReference type="GO" id="GO:0005524">
    <property type="term" value="F:ATP binding"/>
    <property type="evidence" value="ECO:0007669"/>
    <property type="project" value="UniProtKB-KW"/>
</dbReference>
<dbReference type="InterPro" id="IPR009057">
    <property type="entry name" value="Homeodomain-like_sf"/>
</dbReference>
<gene>
    <name evidence="9" type="primary">ntrC</name>
    <name evidence="9" type="ORF">MACH26_09930</name>
</gene>
<keyword evidence="4" id="KW-0238">DNA-binding</keyword>
<dbReference type="FunFam" id="3.40.50.300:FF:000006">
    <property type="entry name" value="DNA-binding transcriptional regulator NtrC"/>
    <property type="match status" value="1"/>
</dbReference>
<dbReference type="GO" id="GO:0006355">
    <property type="term" value="P:regulation of DNA-templated transcription"/>
    <property type="evidence" value="ECO:0007669"/>
    <property type="project" value="InterPro"/>
</dbReference>
<keyword evidence="6" id="KW-0597">Phosphoprotein</keyword>
<keyword evidence="2" id="KW-0067">ATP-binding</keyword>
<feature type="domain" description="Response regulatory" evidence="8">
    <location>
        <begin position="4"/>
        <end position="123"/>
    </location>
</feature>
<dbReference type="SUPFAM" id="SSF46689">
    <property type="entry name" value="Homeodomain-like"/>
    <property type="match status" value="1"/>
</dbReference>
<dbReference type="Pfam" id="PF02954">
    <property type="entry name" value="HTH_8"/>
    <property type="match status" value="1"/>
</dbReference>
<dbReference type="SUPFAM" id="SSF52172">
    <property type="entry name" value="CheY-like"/>
    <property type="match status" value="1"/>
</dbReference>
<dbReference type="SMART" id="SM00382">
    <property type="entry name" value="AAA"/>
    <property type="match status" value="1"/>
</dbReference>
<sequence>MQAKVLVIDDNADVAQAIRVLLHLNQIETQHAATPEAGLQALQTSHFDLVIQDMNFTKNHTCGEEGIILFQQIRENFADLPIILITAWTSLETAVQLVKSGASDYLSKPWDDDKLLTTINNLLELSQLQQVQKQSAVERLNQREALHGKFDLCSICYQSDAMAQLLKITTQVANSDVSVLVTGPNGAGKEKIAEILQANSPYKNGPFVKVNVGALTPELMAAELFGAEAGAYTGINERRKGRFELADGGTLFLDEIGNLTMDGQIKLLRVLETGEFQRLGGNEDIKVNVRIISATNSDLPAAITQGTFREDLYYRLNVIELNLPPLQQRKSDILPLAKRFLEDKAQLSADAQAALKQYAWPGNVRELKNVMRRAALLCQDKVIQISDLGLDIKLEDVIQPRQDDELNADDIRRAIEESGGVIADAARLLGLGRSALYRRMKKFGIDA</sequence>
<proteinExistence type="predicted"/>
<evidence type="ECO:0000259" key="7">
    <source>
        <dbReference type="PROSITE" id="PS50045"/>
    </source>
</evidence>
<evidence type="ECO:0000259" key="8">
    <source>
        <dbReference type="PROSITE" id="PS50110"/>
    </source>
</evidence>
<keyword evidence="5" id="KW-0804">Transcription</keyword>
<dbReference type="InterPro" id="IPR003593">
    <property type="entry name" value="AAA+_ATPase"/>
</dbReference>
<dbReference type="Pfam" id="PF00158">
    <property type="entry name" value="Sigma54_activat"/>
    <property type="match status" value="1"/>
</dbReference>
<dbReference type="Proteomes" id="UP001333710">
    <property type="component" value="Chromosome"/>
</dbReference>
<dbReference type="RefSeq" id="WP_338291448.1">
    <property type="nucleotide sequence ID" value="NZ_AP027272.1"/>
</dbReference>
<dbReference type="PROSITE" id="PS00676">
    <property type="entry name" value="SIGMA54_INTERACT_2"/>
    <property type="match status" value="1"/>
</dbReference>
<dbReference type="EMBL" id="AP027272">
    <property type="protein sequence ID" value="BDX05472.1"/>
    <property type="molecule type" value="Genomic_DNA"/>
</dbReference>
<dbReference type="PROSITE" id="PS50045">
    <property type="entry name" value="SIGMA54_INTERACT_4"/>
    <property type="match status" value="1"/>
</dbReference>
<evidence type="ECO:0000256" key="1">
    <source>
        <dbReference type="ARBA" id="ARBA00022741"/>
    </source>
</evidence>
<dbReference type="InterPro" id="IPR058031">
    <property type="entry name" value="AAA_lid_NorR"/>
</dbReference>
<feature type="domain" description="Sigma-54 factor interaction" evidence="7">
    <location>
        <begin position="155"/>
        <end position="376"/>
    </location>
</feature>
<evidence type="ECO:0000313" key="9">
    <source>
        <dbReference type="EMBL" id="BDX05472.1"/>
    </source>
</evidence>
<dbReference type="PROSITE" id="PS00688">
    <property type="entry name" value="SIGMA54_INTERACT_3"/>
    <property type="match status" value="1"/>
</dbReference>
<dbReference type="CDD" id="cd00156">
    <property type="entry name" value="REC"/>
    <property type="match status" value="1"/>
</dbReference>
<dbReference type="Pfam" id="PF00072">
    <property type="entry name" value="Response_reg"/>
    <property type="match status" value="1"/>
</dbReference>
<dbReference type="PRINTS" id="PR01590">
    <property type="entry name" value="HTHFIS"/>
</dbReference>
<dbReference type="InterPro" id="IPR027417">
    <property type="entry name" value="P-loop_NTPase"/>
</dbReference>
<dbReference type="CDD" id="cd00009">
    <property type="entry name" value="AAA"/>
    <property type="match status" value="1"/>
</dbReference>
<evidence type="ECO:0000256" key="2">
    <source>
        <dbReference type="ARBA" id="ARBA00022840"/>
    </source>
</evidence>
<protein>
    <submittedName>
        <fullName evidence="9">Sigma-54-dependent Fis family transcriptional regulator</fullName>
    </submittedName>
</protein>
<dbReference type="InterPro" id="IPR002078">
    <property type="entry name" value="Sigma_54_int"/>
</dbReference>
<dbReference type="Gene3D" id="1.10.10.60">
    <property type="entry name" value="Homeodomain-like"/>
    <property type="match status" value="1"/>
</dbReference>
<dbReference type="KEGG" id="pmaw:MACH26_09930"/>
<dbReference type="Gene3D" id="1.10.8.60">
    <property type="match status" value="1"/>
</dbReference>
<dbReference type="SMART" id="SM00448">
    <property type="entry name" value="REC"/>
    <property type="match status" value="1"/>
</dbReference>
<dbReference type="InterPro" id="IPR025943">
    <property type="entry name" value="Sigma_54_int_dom_ATP-bd_2"/>
</dbReference>
<dbReference type="GO" id="GO:0000160">
    <property type="term" value="P:phosphorelay signal transduction system"/>
    <property type="evidence" value="ECO:0007669"/>
    <property type="project" value="InterPro"/>
</dbReference>